<evidence type="ECO:0000313" key="2">
    <source>
        <dbReference type="EMBL" id="MDQ0465739.1"/>
    </source>
</evidence>
<feature type="compositionally biased region" description="Low complexity" evidence="1">
    <location>
        <begin position="165"/>
        <end position="186"/>
    </location>
</feature>
<comment type="caution">
    <text evidence="2">The sequence shown here is derived from an EMBL/GenBank/DDBJ whole genome shotgun (WGS) entry which is preliminary data.</text>
</comment>
<organism evidence="2 3">
    <name type="scientific">Caulobacter ginsengisoli</name>
    <dbReference type="NCBI Taxonomy" id="400775"/>
    <lineage>
        <taxon>Bacteria</taxon>
        <taxon>Pseudomonadati</taxon>
        <taxon>Pseudomonadota</taxon>
        <taxon>Alphaproteobacteria</taxon>
        <taxon>Caulobacterales</taxon>
        <taxon>Caulobacteraceae</taxon>
        <taxon>Caulobacter</taxon>
    </lineage>
</organism>
<keyword evidence="3" id="KW-1185">Reference proteome</keyword>
<reference evidence="2 3" key="1">
    <citation type="submission" date="2023-07" db="EMBL/GenBank/DDBJ databases">
        <title>Genomic Encyclopedia of Type Strains, Phase IV (KMG-IV): sequencing the most valuable type-strain genomes for metagenomic binning, comparative biology and taxonomic classification.</title>
        <authorList>
            <person name="Goeker M."/>
        </authorList>
    </citation>
    <scope>NUCLEOTIDE SEQUENCE [LARGE SCALE GENOMIC DNA]</scope>
    <source>
        <strain evidence="2 3">DSM 18695</strain>
    </source>
</reference>
<feature type="region of interest" description="Disordered" evidence="1">
    <location>
        <begin position="156"/>
        <end position="229"/>
    </location>
</feature>
<dbReference type="EMBL" id="JAUSVS010000008">
    <property type="protein sequence ID" value="MDQ0465739.1"/>
    <property type="molecule type" value="Genomic_DNA"/>
</dbReference>
<evidence type="ECO:0000313" key="3">
    <source>
        <dbReference type="Proteomes" id="UP001228905"/>
    </source>
</evidence>
<dbReference type="Proteomes" id="UP001228905">
    <property type="component" value="Unassembled WGS sequence"/>
</dbReference>
<proteinExistence type="predicted"/>
<protein>
    <recommendedName>
        <fullName evidence="4">Type II secretion system protein GspC N-terminal domain-containing protein</fullName>
    </recommendedName>
</protein>
<evidence type="ECO:0008006" key="4">
    <source>
        <dbReference type="Google" id="ProtNLM"/>
    </source>
</evidence>
<sequence>MNRPVLIALIAAAVLGLLILVWPPLERDTVADGLLPEGQRPRLLNAAAPTLEASAAARMIAFAPPGAAPPAVADPTAAATPAAPAPPPVDLTPLLVGVSGTDAAPVGYFSSKGRTYRARRGETIDGWKVVSLSRRQARLAKGRRHLTTALFAGRSGALSPPMAVTAPTPGSTPAAATAAGPPSTTAAPPPGLRKRKPLPPLPPGSKGYWSGPKGEKPPPGFTPMPDLRE</sequence>
<dbReference type="RefSeq" id="WP_307351319.1">
    <property type="nucleotide sequence ID" value="NZ_JAUSVS010000008.1"/>
</dbReference>
<gene>
    <name evidence="2" type="ORF">QO010_003531</name>
</gene>
<name>A0ABU0IUR7_9CAUL</name>
<accession>A0ABU0IUR7</accession>
<evidence type="ECO:0000256" key="1">
    <source>
        <dbReference type="SAM" id="MobiDB-lite"/>
    </source>
</evidence>